<keyword evidence="1" id="KW-0808">Transferase</keyword>
<accession>A0A2M7T5Q5</accession>
<reference evidence="4" key="1">
    <citation type="submission" date="2017-09" db="EMBL/GenBank/DDBJ databases">
        <title>Depth-based differentiation of microbial function through sediment-hosted aquifers and enrichment of novel symbionts in the deep terrestrial subsurface.</title>
        <authorList>
            <person name="Probst A.J."/>
            <person name="Ladd B."/>
            <person name="Jarett J.K."/>
            <person name="Geller-Mcgrath D.E."/>
            <person name="Sieber C.M.K."/>
            <person name="Emerson J.B."/>
            <person name="Anantharaman K."/>
            <person name="Thomas B.C."/>
            <person name="Malmstrom R."/>
            <person name="Stieglmeier M."/>
            <person name="Klingl A."/>
            <person name="Woyke T."/>
            <person name="Ryan C.M."/>
            <person name="Banfield J.F."/>
        </authorList>
    </citation>
    <scope>NUCLEOTIDE SEQUENCE [LARGE SCALE GENOMIC DNA]</scope>
</reference>
<dbReference type="InterPro" id="IPR030688">
    <property type="entry name" value="MeTrfase_MtrA/MtxA"/>
</dbReference>
<dbReference type="Proteomes" id="UP000230956">
    <property type="component" value="Unassembled WGS sequence"/>
</dbReference>
<dbReference type="EMBL" id="PFNG01000230">
    <property type="protein sequence ID" value="PIZ35683.1"/>
    <property type="molecule type" value="Genomic_DNA"/>
</dbReference>
<proteinExistence type="predicted"/>
<dbReference type="Pfam" id="PF04208">
    <property type="entry name" value="MtrA"/>
    <property type="match status" value="1"/>
</dbReference>
<evidence type="ECO:0000313" key="3">
    <source>
        <dbReference type="EMBL" id="PIZ35683.1"/>
    </source>
</evidence>
<evidence type="ECO:0000313" key="4">
    <source>
        <dbReference type="Proteomes" id="UP000230956"/>
    </source>
</evidence>
<dbReference type="Pfam" id="PF14251">
    <property type="entry name" value="PterinBD-DUF4346"/>
    <property type="match status" value="1"/>
</dbReference>
<dbReference type="AlphaFoldDB" id="A0A2M7T5Q5"/>
<dbReference type="GO" id="GO:0016740">
    <property type="term" value="F:transferase activity"/>
    <property type="evidence" value="ECO:0007669"/>
    <property type="project" value="UniProtKB-KW"/>
</dbReference>
<gene>
    <name evidence="3" type="ORF">COY37_09890</name>
</gene>
<comment type="caution">
    <text evidence="3">The sequence shown here is derived from an EMBL/GenBank/DDBJ whole genome shotgun (WGS) entry which is preliminary data.</text>
</comment>
<evidence type="ECO:0000256" key="1">
    <source>
        <dbReference type="ARBA" id="ARBA00022679"/>
    </source>
</evidence>
<organism evidence="3 4">
    <name type="scientific">Candidatus Aquicultor secundus</name>
    <dbReference type="NCBI Taxonomy" id="1973895"/>
    <lineage>
        <taxon>Bacteria</taxon>
        <taxon>Bacillati</taxon>
        <taxon>Actinomycetota</taxon>
        <taxon>Candidatus Aquicultoria</taxon>
        <taxon>Candidatus Aquicultorales</taxon>
        <taxon>Candidatus Aquicultoraceae</taxon>
        <taxon>Candidatus Aquicultor</taxon>
    </lineage>
</organism>
<name>A0A2M7T5Q5_9ACTN</name>
<protein>
    <recommendedName>
        <fullName evidence="2">DUF4346 domain-containing protein</fullName>
    </recommendedName>
</protein>
<evidence type="ECO:0000259" key="2">
    <source>
        <dbReference type="Pfam" id="PF14251"/>
    </source>
</evidence>
<dbReference type="InterPro" id="IPR025595">
    <property type="entry name" value="PterinBD-DUF4346"/>
</dbReference>
<feature type="domain" description="DUF4346" evidence="2">
    <location>
        <begin position="167"/>
        <end position="246"/>
    </location>
</feature>
<sequence>MCRSQNCHVAVSTLGSETLAGELVQAQPAGLSIVGKTETENIGIDKLIKNTITNPAIRFLILAGSDPEGHFSGKTILALFENGVDENMRVVGSPGRRPVLKNVTLEEVTTFTNQVRIIDMIGSESIVAISRNIEELEKSLPKSYSIRPAHIEEVPRIKAGEPKVLKLDKAGYFVIIPEPTQNLLIVEHYSNDNKLLHAVEGEDARSIYFTVIENGWISELSHAAYLGKELEKAELSMRLGFKYVQDGM</sequence>